<evidence type="ECO:0000313" key="2">
    <source>
        <dbReference type="EMBL" id="ALX03927.1"/>
    </source>
</evidence>
<reference evidence="2 3" key="1">
    <citation type="journal article" date="1991" name="Int. J. Syst. Bacteriol.">
        <title>Description of the erythromycin-producing bacterium Arthrobacter sp. strain NRRL B-3381 as Aeromicrobium erythreum gen. nov., sp. nov.</title>
        <authorList>
            <person name="Miller E.S."/>
            <person name="Woese C.R."/>
            <person name="Brenner S."/>
        </authorList>
    </citation>
    <scope>NUCLEOTIDE SEQUENCE [LARGE SCALE GENOMIC DNA]</scope>
    <source>
        <strain evidence="2 3">AR18</strain>
    </source>
</reference>
<dbReference type="InterPro" id="IPR050765">
    <property type="entry name" value="Riboflavin_Biosynth_HTPR"/>
</dbReference>
<dbReference type="Proteomes" id="UP000067689">
    <property type="component" value="Chromosome"/>
</dbReference>
<dbReference type="OrthoDB" id="3471498at2"/>
<dbReference type="EMBL" id="CP011502">
    <property type="protein sequence ID" value="ALX03927.1"/>
    <property type="molecule type" value="Genomic_DNA"/>
</dbReference>
<dbReference type="PANTHER" id="PTHR38011">
    <property type="entry name" value="DIHYDROFOLATE REDUCTASE FAMILY PROTEIN (AFU_ORTHOLOGUE AFUA_8G06820)"/>
    <property type="match status" value="1"/>
</dbReference>
<dbReference type="Gene3D" id="3.40.430.10">
    <property type="entry name" value="Dihydrofolate Reductase, subunit A"/>
    <property type="match status" value="1"/>
</dbReference>
<dbReference type="GO" id="GO:0009231">
    <property type="term" value="P:riboflavin biosynthetic process"/>
    <property type="evidence" value="ECO:0007669"/>
    <property type="project" value="InterPro"/>
</dbReference>
<gene>
    <name evidence="2" type="ORF">AERYTH_04025</name>
</gene>
<dbReference type="InterPro" id="IPR002734">
    <property type="entry name" value="RibDG_C"/>
</dbReference>
<dbReference type="PATRIC" id="fig|2041.4.peg.842"/>
<dbReference type="KEGG" id="aer:AERYTH_04025"/>
<dbReference type="GO" id="GO:0008703">
    <property type="term" value="F:5-amino-6-(5-phosphoribosylamino)uracil reductase activity"/>
    <property type="evidence" value="ECO:0007669"/>
    <property type="project" value="InterPro"/>
</dbReference>
<keyword evidence="3" id="KW-1185">Reference proteome</keyword>
<feature type="domain" description="Bacterial bifunctional deaminase-reductase C-terminal" evidence="1">
    <location>
        <begin position="4"/>
        <end position="181"/>
    </location>
</feature>
<dbReference type="InterPro" id="IPR024072">
    <property type="entry name" value="DHFR-like_dom_sf"/>
</dbReference>
<proteinExistence type="predicted"/>
<dbReference type="AlphaFoldDB" id="A0A0U3TEG4"/>
<evidence type="ECO:0000313" key="3">
    <source>
        <dbReference type="Proteomes" id="UP000067689"/>
    </source>
</evidence>
<dbReference type="STRING" id="2041.AERYTH_04025"/>
<dbReference type="PANTHER" id="PTHR38011:SF11">
    <property type="entry name" value="2,5-DIAMINO-6-RIBOSYLAMINO-4(3H)-PYRIMIDINONE 5'-PHOSPHATE REDUCTASE"/>
    <property type="match status" value="1"/>
</dbReference>
<evidence type="ECO:0000259" key="1">
    <source>
        <dbReference type="Pfam" id="PF01872"/>
    </source>
</evidence>
<dbReference type="SUPFAM" id="SSF53597">
    <property type="entry name" value="Dihydrofolate reductase-like"/>
    <property type="match status" value="1"/>
</dbReference>
<organism evidence="2 3">
    <name type="scientific">Aeromicrobium erythreum</name>
    <dbReference type="NCBI Taxonomy" id="2041"/>
    <lineage>
        <taxon>Bacteria</taxon>
        <taxon>Bacillati</taxon>
        <taxon>Actinomycetota</taxon>
        <taxon>Actinomycetes</taxon>
        <taxon>Propionibacteriales</taxon>
        <taxon>Nocardioidaceae</taxon>
        <taxon>Aeromicrobium</taxon>
    </lineage>
</organism>
<name>A0A0U3TEG4_9ACTN</name>
<dbReference type="RefSeq" id="WP_067854968.1">
    <property type="nucleotide sequence ID" value="NZ_CP011502.1"/>
</dbReference>
<sequence>MRELVYYVAVSVDGFIADVDGGFDAFMVEGDHESVVLQEYADALPAHAHAALGTEPPGTRFDTVVMGWNTLRPALDVGIASPYPHLHQVVASRGGRTVDPTLALVRDPVACVRELKAGDGLDVWLCGGGQLAGALLPEIDRLVLKRHPVVLGAGIPLFGGVTAGAARFTPTRLRPFESGVVVEEYARR</sequence>
<dbReference type="Pfam" id="PF01872">
    <property type="entry name" value="RibD_C"/>
    <property type="match status" value="1"/>
</dbReference>
<protein>
    <submittedName>
        <fullName evidence="2">Riboflavin biosynthesis protein RibD</fullName>
    </submittedName>
</protein>
<accession>A0A0U3TEG4</accession>